<name>A0ABQ1PZW0_9ACTN</name>
<protein>
    <submittedName>
        <fullName evidence="1">Uncharacterized protein</fullName>
    </submittedName>
</protein>
<dbReference type="EMBL" id="BMCK01000001">
    <property type="protein sequence ID" value="GGD08300.1"/>
    <property type="molecule type" value="Genomic_DNA"/>
</dbReference>
<evidence type="ECO:0000313" key="2">
    <source>
        <dbReference type="Proteomes" id="UP000630594"/>
    </source>
</evidence>
<keyword evidence="2" id="KW-1185">Reference proteome</keyword>
<dbReference type="Proteomes" id="UP000630594">
    <property type="component" value="Unassembled WGS sequence"/>
</dbReference>
<proteinExistence type="predicted"/>
<gene>
    <name evidence="1" type="ORF">GCM10007231_03900</name>
</gene>
<sequence length="49" mass="5989">MEMNETTYRVEINDRARRIRESWGTRRQQRKVAAARRWQGPLRGANEMR</sequence>
<organism evidence="1 2">
    <name type="scientific">Nocardioides daphniae</name>
    <dbReference type="NCBI Taxonomy" id="402297"/>
    <lineage>
        <taxon>Bacteria</taxon>
        <taxon>Bacillati</taxon>
        <taxon>Actinomycetota</taxon>
        <taxon>Actinomycetes</taxon>
        <taxon>Propionibacteriales</taxon>
        <taxon>Nocardioidaceae</taxon>
        <taxon>Nocardioides</taxon>
    </lineage>
</organism>
<accession>A0ABQ1PZW0</accession>
<reference evidence="2" key="1">
    <citation type="journal article" date="2019" name="Int. J. Syst. Evol. Microbiol.">
        <title>The Global Catalogue of Microorganisms (GCM) 10K type strain sequencing project: providing services to taxonomists for standard genome sequencing and annotation.</title>
        <authorList>
            <consortium name="The Broad Institute Genomics Platform"/>
            <consortium name="The Broad Institute Genome Sequencing Center for Infectious Disease"/>
            <person name="Wu L."/>
            <person name="Ma J."/>
        </authorList>
    </citation>
    <scope>NUCLEOTIDE SEQUENCE [LARGE SCALE GENOMIC DNA]</scope>
    <source>
        <strain evidence="2">CCM 7403</strain>
    </source>
</reference>
<evidence type="ECO:0000313" key="1">
    <source>
        <dbReference type="EMBL" id="GGD08300.1"/>
    </source>
</evidence>
<comment type="caution">
    <text evidence="1">The sequence shown here is derived from an EMBL/GenBank/DDBJ whole genome shotgun (WGS) entry which is preliminary data.</text>
</comment>
<dbReference type="RefSeq" id="WP_379175357.1">
    <property type="nucleotide sequence ID" value="NZ_JBHSVU010000002.1"/>
</dbReference>